<feature type="transmembrane region" description="Helical" evidence="1">
    <location>
        <begin position="12"/>
        <end position="29"/>
    </location>
</feature>
<gene>
    <name evidence="2" type="ORF">TCM_045384</name>
</gene>
<keyword evidence="1" id="KW-0812">Transmembrane</keyword>
<keyword evidence="1" id="KW-0472">Membrane</keyword>
<dbReference type="AlphaFoldDB" id="A0A061FRL8"/>
<organism evidence="2 3">
    <name type="scientific">Theobroma cacao</name>
    <name type="common">Cacao</name>
    <name type="synonym">Cocoa</name>
    <dbReference type="NCBI Taxonomy" id="3641"/>
    <lineage>
        <taxon>Eukaryota</taxon>
        <taxon>Viridiplantae</taxon>
        <taxon>Streptophyta</taxon>
        <taxon>Embryophyta</taxon>
        <taxon>Tracheophyta</taxon>
        <taxon>Spermatophyta</taxon>
        <taxon>Magnoliopsida</taxon>
        <taxon>eudicotyledons</taxon>
        <taxon>Gunneridae</taxon>
        <taxon>Pentapetalae</taxon>
        <taxon>rosids</taxon>
        <taxon>malvids</taxon>
        <taxon>Malvales</taxon>
        <taxon>Malvaceae</taxon>
        <taxon>Byttnerioideae</taxon>
        <taxon>Theobroma</taxon>
    </lineage>
</organism>
<reference evidence="2 3" key="1">
    <citation type="journal article" date="2013" name="Genome Biol.">
        <title>The genome sequence of the most widely cultivated cacao type and its use to identify candidate genes regulating pod color.</title>
        <authorList>
            <person name="Motamayor J.C."/>
            <person name="Mockaitis K."/>
            <person name="Schmutz J."/>
            <person name="Haiminen N."/>
            <person name="Iii D.L."/>
            <person name="Cornejo O."/>
            <person name="Findley S.D."/>
            <person name="Zheng P."/>
            <person name="Utro F."/>
            <person name="Royaert S."/>
            <person name="Saski C."/>
            <person name="Jenkins J."/>
            <person name="Podicheti R."/>
            <person name="Zhao M."/>
            <person name="Scheffler B.E."/>
            <person name="Stack J.C."/>
            <person name="Feltus F.A."/>
            <person name="Mustiga G.M."/>
            <person name="Amores F."/>
            <person name="Phillips W."/>
            <person name="Marelli J.P."/>
            <person name="May G.D."/>
            <person name="Shapiro H."/>
            <person name="Ma J."/>
            <person name="Bustamante C.D."/>
            <person name="Schnell R.J."/>
            <person name="Main D."/>
            <person name="Gilbert D."/>
            <person name="Parida L."/>
            <person name="Kuhn D.N."/>
        </authorList>
    </citation>
    <scope>NUCLEOTIDE SEQUENCE [LARGE SCALE GENOMIC DNA]</scope>
    <source>
        <strain evidence="3">cv. Matina 1-6</strain>
    </source>
</reference>
<keyword evidence="1" id="KW-1133">Transmembrane helix</keyword>
<accession>A0A061FRL8</accession>
<dbReference type="Gramene" id="EOY19980">
    <property type="protein sequence ID" value="EOY19980"/>
    <property type="gene ID" value="TCM_045384"/>
</dbReference>
<dbReference type="HOGENOM" id="CLU_774790_0_0_1"/>
<name>A0A061FRL8_THECC</name>
<proteinExistence type="predicted"/>
<feature type="transmembrane region" description="Helical" evidence="1">
    <location>
        <begin position="154"/>
        <end position="187"/>
    </location>
</feature>
<feature type="transmembrane region" description="Helical" evidence="1">
    <location>
        <begin position="123"/>
        <end position="147"/>
    </location>
</feature>
<sequence>MAMLLLVVLKREALLCLEPFMVCGLFLLVERYVVTRLRDVCFGFFYRCGECDFKLDVKCATLTAHKTEVENNTEAIDAFSSSELDFEENSAQVENNTAAIDAFSSSMSDFEDSSDQTWTPQGIYIIITVVAAPPLFHLLAVGAWWLWHSIPLPFSAFLCGAIAATFGLVVVFIFIAHLCCLFLLVWFPGLSVHPCSLSPRSRCTPIDLMFIRSCGCYLLCKVGLCSSSDGWDRSAQPSCPVYSWVAMLLVCGGAISNLFPPSIADIETTCIYYFHIHERSYPNTVRQSKALPYSFPSQFIIQIPRRDASTITLRRINAIGRSLPNNFILQISNKNNLINFPIKICPLTLPQPNILFLS</sequence>
<dbReference type="EMBL" id="CM001888">
    <property type="protein sequence ID" value="EOY19980.1"/>
    <property type="molecule type" value="Genomic_DNA"/>
</dbReference>
<keyword evidence="3" id="KW-1185">Reference proteome</keyword>
<protein>
    <submittedName>
        <fullName evidence="2">Uncharacterized protein</fullName>
    </submittedName>
</protein>
<dbReference type="Proteomes" id="UP000026915">
    <property type="component" value="Chromosome 10"/>
</dbReference>
<dbReference type="InParanoid" id="A0A061FRL8"/>
<evidence type="ECO:0000313" key="2">
    <source>
        <dbReference type="EMBL" id="EOY19980.1"/>
    </source>
</evidence>
<evidence type="ECO:0000256" key="1">
    <source>
        <dbReference type="SAM" id="Phobius"/>
    </source>
</evidence>
<evidence type="ECO:0000313" key="3">
    <source>
        <dbReference type="Proteomes" id="UP000026915"/>
    </source>
</evidence>